<organism evidence="3 4">
    <name type="scientific">Stackebrandtia endophytica</name>
    <dbReference type="NCBI Taxonomy" id="1496996"/>
    <lineage>
        <taxon>Bacteria</taxon>
        <taxon>Bacillati</taxon>
        <taxon>Actinomycetota</taxon>
        <taxon>Actinomycetes</taxon>
        <taxon>Glycomycetales</taxon>
        <taxon>Glycomycetaceae</taxon>
        <taxon>Stackebrandtia</taxon>
    </lineage>
</organism>
<feature type="compositionally biased region" description="Basic and acidic residues" evidence="1">
    <location>
        <begin position="34"/>
        <end position="48"/>
    </location>
</feature>
<dbReference type="EMBL" id="VFOW01000001">
    <property type="protein sequence ID" value="TQL77746.1"/>
    <property type="molecule type" value="Genomic_DNA"/>
</dbReference>
<sequence length="291" mass="31686">MPTSVLLAVLAGAGLLALAPALVRRYDADERIAADREQSKARVLERNAKGRTGPGATPINGPSEDGDSAESDVDETQATEPDSQAPNALRTETPVDDETVADEPEAESPRRAGAWERTGARRAESVTWTPNQTKPHPPEEAPMASAQLRTWWQQRHRRVLYVLLLLTLVELVGVIVVGPGFWVGVAVSVALLVAFLRFLRLRAIKETKQRRTRRPAIAEKRQVYVPPQAEGTELEPVEPTDAPDGLVPGFGEPTDEPVEKPEAAEPDVAEPPSRRRTGGIRGRSYESPANL</sequence>
<feature type="region of interest" description="Disordered" evidence="1">
    <location>
        <begin position="224"/>
        <end position="291"/>
    </location>
</feature>
<feature type="transmembrane region" description="Helical" evidence="2">
    <location>
        <begin position="182"/>
        <end position="201"/>
    </location>
</feature>
<name>A0A543AYU7_9ACTN</name>
<evidence type="ECO:0000256" key="2">
    <source>
        <dbReference type="SAM" id="Phobius"/>
    </source>
</evidence>
<evidence type="ECO:0000256" key="1">
    <source>
        <dbReference type="SAM" id="MobiDB-lite"/>
    </source>
</evidence>
<feature type="compositionally biased region" description="Basic and acidic residues" evidence="1">
    <location>
        <begin position="107"/>
        <end position="124"/>
    </location>
</feature>
<accession>A0A543AYU7</accession>
<feature type="compositionally biased region" description="Acidic residues" evidence="1">
    <location>
        <begin position="94"/>
        <end position="106"/>
    </location>
</feature>
<feature type="transmembrane region" description="Helical" evidence="2">
    <location>
        <begin position="6"/>
        <end position="23"/>
    </location>
</feature>
<gene>
    <name evidence="3" type="ORF">FB566_3310</name>
</gene>
<proteinExistence type="predicted"/>
<dbReference type="AlphaFoldDB" id="A0A543AYU7"/>
<keyword evidence="2" id="KW-1133">Transmembrane helix</keyword>
<dbReference type="Proteomes" id="UP000317043">
    <property type="component" value="Unassembled WGS sequence"/>
</dbReference>
<protein>
    <submittedName>
        <fullName evidence="3">Uncharacterized protein</fullName>
    </submittedName>
</protein>
<dbReference type="InParanoid" id="A0A543AYU7"/>
<keyword evidence="2" id="KW-0812">Transmembrane</keyword>
<feature type="region of interest" description="Disordered" evidence="1">
    <location>
        <begin position="34"/>
        <end position="142"/>
    </location>
</feature>
<feature type="compositionally biased region" description="Acidic residues" evidence="1">
    <location>
        <begin position="64"/>
        <end position="77"/>
    </location>
</feature>
<comment type="caution">
    <text evidence="3">The sequence shown here is derived from an EMBL/GenBank/DDBJ whole genome shotgun (WGS) entry which is preliminary data.</text>
</comment>
<dbReference type="RefSeq" id="WP_211347727.1">
    <property type="nucleotide sequence ID" value="NZ_JBHTGS010000001.1"/>
</dbReference>
<reference evidence="3 4" key="1">
    <citation type="submission" date="2019-06" db="EMBL/GenBank/DDBJ databases">
        <title>Sequencing the genomes of 1000 actinobacteria strains.</title>
        <authorList>
            <person name="Klenk H.-P."/>
        </authorList>
    </citation>
    <scope>NUCLEOTIDE SEQUENCE [LARGE SCALE GENOMIC DNA]</scope>
    <source>
        <strain evidence="3 4">DSM 45928</strain>
    </source>
</reference>
<feature type="transmembrane region" description="Helical" evidence="2">
    <location>
        <begin position="159"/>
        <end position="176"/>
    </location>
</feature>
<keyword evidence="2" id="KW-0472">Membrane</keyword>
<keyword evidence="4" id="KW-1185">Reference proteome</keyword>
<evidence type="ECO:0000313" key="3">
    <source>
        <dbReference type="EMBL" id="TQL77746.1"/>
    </source>
</evidence>
<evidence type="ECO:0000313" key="4">
    <source>
        <dbReference type="Proteomes" id="UP000317043"/>
    </source>
</evidence>